<keyword evidence="1" id="KW-0997">Cell inner membrane</keyword>
<dbReference type="UniPathway" id="UPA00084">
    <property type="reaction ID" value="UER00504"/>
</dbReference>
<comment type="pathway">
    <text evidence="1">Phospholipid metabolism; phosphatidylglycerol biosynthesis; phosphatidylglycerol from CDP-diacylglycerol: step 2/2.</text>
</comment>
<dbReference type="PANTHER" id="PTHR36305">
    <property type="entry name" value="PHOSPHATIDYLGLYCEROPHOSPHATASE A"/>
    <property type="match status" value="1"/>
</dbReference>
<evidence type="ECO:0000256" key="2">
    <source>
        <dbReference type="SAM" id="Phobius"/>
    </source>
</evidence>
<keyword evidence="1 2" id="KW-0472">Membrane</keyword>
<comment type="cofactor">
    <cofactor evidence="1">
        <name>Mg(2+)</name>
        <dbReference type="ChEBI" id="CHEBI:18420"/>
    </cofactor>
</comment>
<dbReference type="SUPFAM" id="SSF101307">
    <property type="entry name" value="YutG-like"/>
    <property type="match status" value="1"/>
</dbReference>
<keyword evidence="1" id="KW-0595">Phospholipid degradation</keyword>
<dbReference type="GO" id="GO:0005886">
    <property type="term" value="C:plasma membrane"/>
    <property type="evidence" value="ECO:0007669"/>
    <property type="project" value="UniProtKB-SubCell"/>
</dbReference>
<comment type="subcellular location">
    <subcellularLocation>
        <location evidence="1">Cell inner membrane</location>
        <topology evidence="1">Multi-pass membrane protein</topology>
    </subcellularLocation>
</comment>
<dbReference type="PIRSF" id="PIRSF006162">
    <property type="entry name" value="PgpA"/>
    <property type="match status" value="1"/>
</dbReference>
<dbReference type="EC" id="3.1.3.27" evidence="1"/>
<keyword evidence="1" id="KW-1003">Cell membrane</keyword>
<evidence type="ECO:0000259" key="3">
    <source>
        <dbReference type="Pfam" id="PF04608"/>
    </source>
</evidence>
<dbReference type="GO" id="GO:0046872">
    <property type="term" value="F:metal ion binding"/>
    <property type="evidence" value="ECO:0007669"/>
    <property type="project" value="UniProtKB-KW"/>
</dbReference>
<sequence>MMNLIATFGGVGNLRPAPGTWGSFAALPVALVLIWIGGPWLLVLGIVVVCAFGYVAAKAEIAATGDTDPSHVVIDEVAGQWIALAPVAFGAGIMTVPVTALWPGWLGAFVLFRLFDILKPGLIGRADRRGDALGLMLDDVIAGVFAALGVVLLAGVAHGAMRLF</sequence>
<keyword evidence="1" id="KW-0442">Lipid degradation</keyword>
<dbReference type="PANTHER" id="PTHR36305:SF1">
    <property type="entry name" value="PHOSPHATIDYLGLYCEROPHOSPHATASE A"/>
    <property type="match status" value="1"/>
</dbReference>
<dbReference type="InterPro" id="IPR026037">
    <property type="entry name" value="PgpA"/>
</dbReference>
<keyword evidence="2" id="KW-1133">Transmembrane helix</keyword>
<keyword evidence="1" id="KW-0479">Metal-binding</keyword>
<keyword evidence="1 2" id="KW-0812">Transmembrane</keyword>
<protein>
    <recommendedName>
        <fullName evidence="1">Phosphatidylglycerophosphatase A</fullName>
        <ecNumber evidence="1">3.1.3.27</ecNumber>
    </recommendedName>
    <alternativeName>
        <fullName evidence="1">Phosphatidylglycerolphosphate phosphatase A</fullName>
    </alternativeName>
</protein>
<dbReference type="Proteomes" id="UP000201613">
    <property type="component" value="Unassembled WGS sequence"/>
</dbReference>
<dbReference type="Pfam" id="PF04608">
    <property type="entry name" value="PgpA"/>
    <property type="match status" value="1"/>
</dbReference>
<dbReference type="InterPro" id="IPR036681">
    <property type="entry name" value="PgpA-like_sf"/>
</dbReference>
<comment type="catalytic activity">
    <reaction evidence="1">
        <text>a 1,2-diacyl-sn-glycero-3-phospho-(1'-sn-glycero-3'-phosphate) + H2O = a 1,2-diacyl-sn-glycero-3-phospho-(1'-sn-glycerol) + phosphate</text>
        <dbReference type="Rhea" id="RHEA:33751"/>
        <dbReference type="ChEBI" id="CHEBI:15377"/>
        <dbReference type="ChEBI" id="CHEBI:43474"/>
        <dbReference type="ChEBI" id="CHEBI:60110"/>
        <dbReference type="ChEBI" id="CHEBI:64716"/>
        <dbReference type="EC" id="3.1.3.27"/>
    </reaction>
</comment>
<dbReference type="GO" id="GO:0009395">
    <property type="term" value="P:phospholipid catabolic process"/>
    <property type="evidence" value="ECO:0007669"/>
    <property type="project" value="UniProtKB-KW"/>
</dbReference>
<dbReference type="GO" id="GO:0008962">
    <property type="term" value="F:phosphatidylglycerophosphatase activity"/>
    <property type="evidence" value="ECO:0007669"/>
    <property type="project" value="UniProtKB-EC"/>
</dbReference>
<comment type="function">
    <text evidence="1">Lipid phosphatase which dephosphorylates phosphatidylglycerophosphate (PGP) to phosphatidylglycerol (PG).</text>
</comment>
<dbReference type="AlphaFoldDB" id="A0A238LCR8"/>
<proteinExistence type="predicted"/>
<reference evidence="5" key="1">
    <citation type="submission" date="2017-05" db="EMBL/GenBank/DDBJ databases">
        <authorList>
            <person name="Rodrigo-Torres L."/>
            <person name="Arahal R. D."/>
            <person name="Lucena T."/>
        </authorList>
    </citation>
    <scope>NUCLEOTIDE SEQUENCE [LARGE SCALE GENOMIC DNA]</scope>
    <source>
        <strain evidence="5">CECT 8899</strain>
    </source>
</reference>
<keyword evidence="1 4" id="KW-0378">Hydrolase</keyword>
<evidence type="ECO:0000313" key="4">
    <source>
        <dbReference type="EMBL" id="SMY07382.1"/>
    </source>
</evidence>
<name>A0A238LCR8_9RHOB</name>
<evidence type="ECO:0000256" key="1">
    <source>
        <dbReference type="PIRNR" id="PIRNR006162"/>
    </source>
</evidence>
<dbReference type="CDD" id="cd06971">
    <property type="entry name" value="PgpA"/>
    <property type="match status" value="1"/>
</dbReference>
<gene>
    <name evidence="4" type="primary">pgpA</name>
    <name evidence="4" type="ORF">LOM8899_01517</name>
</gene>
<feature type="domain" description="YutG/PgpA" evidence="3">
    <location>
        <begin position="4"/>
        <end position="153"/>
    </location>
</feature>
<dbReference type="GO" id="GO:0006655">
    <property type="term" value="P:phosphatidylglycerol biosynthetic process"/>
    <property type="evidence" value="ECO:0007669"/>
    <property type="project" value="UniProtKB-UniPathway"/>
</dbReference>
<keyword evidence="5" id="KW-1185">Reference proteome</keyword>
<dbReference type="EMBL" id="FXZK01000002">
    <property type="protein sequence ID" value="SMY07382.1"/>
    <property type="molecule type" value="Genomic_DNA"/>
</dbReference>
<feature type="transmembrane region" description="Helical" evidence="2">
    <location>
        <begin position="140"/>
        <end position="161"/>
    </location>
</feature>
<dbReference type="InterPro" id="IPR007686">
    <property type="entry name" value="YutG/PgpA"/>
</dbReference>
<organism evidence="4 5">
    <name type="scientific">Flavimaricola marinus</name>
    <dbReference type="NCBI Taxonomy" id="1819565"/>
    <lineage>
        <taxon>Bacteria</taxon>
        <taxon>Pseudomonadati</taxon>
        <taxon>Pseudomonadota</taxon>
        <taxon>Alphaproteobacteria</taxon>
        <taxon>Rhodobacterales</taxon>
        <taxon>Paracoccaceae</taxon>
        <taxon>Flavimaricola</taxon>
    </lineage>
</organism>
<feature type="transmembrane region" description="Helical" evidence="2">
    <location>
        <begin position="32"/>
        <end position="56"/>
    </location>
</feature>
<keyword evidence="1" id="KW-1208">Phospholipid metabolism</keyword>
<evidence type="ECO:0000313" key="5">
    <source>
        <dbReference type="Proteomes" id="UP000201613"/>
    </source>
</evidence>
<feature type="transmembrane region" description="Helical" evidence="2">
    <location>
        <begin position="77"/>
        <end position="96"/>
    </location>
</feature>
<keyword evidence="1" id="KW-0443">Lipid metabolism</keyword>
<accession>A0A238LCR8</accession>
<keyword evidence="1" id="KW-0460">Magnesium</keyword>